<accession>A0A0E9Y2A8</accession>
<evidence type="ECO:0008006" key="3">
    <source>
        <dbReference type="Google" id="ProtNLM"/>
    </source>
</evidence>
<organism evidence="2">
    <name type="scientific">Anguilla anguilla</name>
    <name type="common">European freshwater eel</name>
    <name type="synonym">Muraena anguilla</name>
    <dbReference type="NCBI Taxonomy" id="7936"/>
    <lineage>
        <taxon>Eukaryota</taxon>
        <taxon>Metazoa</taxon>
        <taxon>Chordata</taxon>
        <taxon>Craniata</taxon>
        <taxon>Vertebrata</taxon>
        <taxon>Euteleostomi</taxon>
        <taxon>Actinopterygii</taxon>
        <taxon>Neopterygii</taxon>
        <taxon>Teleostei</taxon>
        <taxon>Anguilliformes</taxon>
        <taxon>Anguillidae</taxon>
        <taxon>Anguilla</taxon>
    </lineage>
</organism>
<reference evidence="2" key="2">
    <citation type="journal article" date="2015" name="Fish Shellfish Immunol.">
        <title>Early steps in the European eel (Anguilla anguilla)-Vibrio vulnificus interaction in the gills: Role of the RtxA13 toxin.</title>
        <authorList>
            <person name="Callol A."/>
            <person name="Pajuelo D."/>
            <person name="Ebbesson L."/>
            <person name="Teles M."/>
            <person name="MacKenzie S."/>
            <person name="Amaro C."/>
        </authorList>
    </citation>
    <scope>NUCLEOTIDE SEQUENCE</scope>
</reference>
<protein>
    <recommendedName>
        <fullName evidence="3">Secreted protein</fullName>
    </recommendedName>
</protein>
<reference evidence="2" key="1">
    <citation type="submission" date="2014-11" db="EMBL/GenBank/DDBJ databases">
        <authorList>
            <person name="Amaro Gonzalez C."/>
        </authorList>
    </citation>
    <scope>NUCLEOTIDE SEQUENCE</scope>
</reference>
<evidence type="ECO:0000313" key="2">
    <source>
        <dbReference type="EMBL" id="JAI08291.1"/>
    </source>
</evidence>
<name>A0A0E9Y2A8_ANGAN</name>
<proteinExistence type="predicted"/>
<evidence type="ECO:0000256" key="1">
    <source>
        <dbReference type="SAM" id="SignalP"/>
    </source>
</evidence>
<keyword evidence="1" id="KW-0732">Signal</keyword>
<dbReference type="EMBL" id="GBXM01000287">
    <property type="protein sequence ID" value="JAI08291.1"/>
    <property type="molecule type" value="Transcribed_RNA"/>
</dbReference>
<sequence length="108" mass="12407">MNFLCFLWRKLGSAFLHAELLLRVTGCKNEGKTTHQKDCKFTEPTRLMNCRFCTDDLNHLETSFIHCDWQRNASKHAERRKNGCEKYDPGQGTSLALKDLAPECLGCL</sequence>
<dbReference type="AlphaFoldDB" id="A0A0E9Y2A8"/>
<feature type="signal peptide" evidence="1">
    <location>
        <begin position="1"/>
        <end position="18"/>
    </location>
</feature>
<feature type="chain" id="PRO_5002435574" description="Secreted protein" evidence="1">
    <location>
        <begin position="19"/>
        <end position="108"/>
    </location>
</feature>